<sequence>MYAAVILLVFMCLTATTHADHHQQKPCHLPNVTGVMNVMDLKDPVNALGEFTYDSTGNKLRFRSYENFPNASRYLDLLMFFEEGILYEINSKNQSCEKKKVQHNDHILRIPKDAQFLSTMTLGNPSAVGEGLEFSVWTGSMADNTGKYVISVTKGCLPLSSTYYGGPTNVILFRFFEIKNPEVLEVPSFCEGLPVEETVNRFLEVLM</sequence>
<comment type="similarity">
    <text evidence="1">Belongs to the ependymin family.</text>
</comment>
<keyword evidence="2" id="KW-0732">Signal</keyword>
<protein>
    <submittedName>
        <fullName evidence="3">Ependymin-like</fullName>
    </submittedName>
</protein>
<accession>A0A3Q1EKU7</accession>
<feature type="signal peptide" evidence="2">
    <location>
        <begin position="1"/>
        <end position="19"/>
    </location>
</feature>
<dbReference type="InterPro" id="IPR001299">
    <property type="entry name" value="Ependymin"/>
</dbReference>
<dbReference type="GO" id="GO:0005764">
    <property type="term" value="C:lysosome"/>
    <property type="evidence" value="ECO:0007669"/>
    <property type="project" value="TreeGrafter"/>
</dbReference>
<dbReference type="PRINTS" id="PR00317">
    <property type="entry name" value="EPENDYMIN"/>
</dbReference>
<dbReference type="FunCoup" id="A0A3Q1EKU7">
    <property type="interactions" value="2"/>
</dbReference>
<reference evidence="3" key="1">
    <citation type="submission" date="2025-08" db="UniProtKB">
        <authorList>
            <consortium name="Ensembl"/>
        </authorList>
    </citation>
    <scope>IDENTIFICATION</scope>
</reference>
<evidence type="ECO:0000256" key="1">
    <source>
        <dbReference type="ARBA" id="ARBA00010771"/>
    </source>
</evidence>
<dbReference type="Ensembl" id="ENSAPOT00000010238.1">
    <property type="protein sequence ID" value="ENSAPOP00000004324.1"/>
    <property type="gene ID" value="ENSAPOG00000005961.1"/>
</dbReference>
<dbReference type="PANTHER" id="PTHR10697">
    <property type="entry name" value="MAMMALIAN EPENDYMIN-RELATED PROTEIN 1"/>
    <property type="match status" value="1"/>
</dbReference>
<dbReference type="GO" id="GO:0005509">
    <property type="term" value="F:calcium ion binding"/>
    <property type="evidence" value="ECO:0007669"/>
    <property type="project" value="InterPro"/>
</dbReference>
<evidence type="ECO:0000313" key="4">
    <source>
        <dbReference type="Proteomes" id="UP000257200"/>
    </source>
</evidence>
<dbReference type="GO" id="GO:0005576">
    <property type="term" value="C:extracellular region"/>
    <property type="evidence" value="ECO:0007669"/>
    <property type="project" value="InterPro"/>
</dbReference>
<dbReference type="InParanoid" id="A0A3Q1EKU7"/>
<proteinExistence type="inferred from homology"/>
<dbReference type="AlphaFoldDB" id="A0A3Q1EKU7"/>
<name>A0A3Q1EKU7_9TELE</name>
<dbReference type="GeneTree" id="ENSGT00940000168284"/>
<dbReference type="PANTHER" id="PTHR10697:SF5">
    <property type="entry name" value="EPENDYMIN-RELATED"/>
    <property type="match status" value="1"/>
</dbReference>
<organism evidence="3 4">
    <name type="scientific">Acanthochromis polyacanthus</name>
    <name type="common">spiny chromis</name>
    <dbReference type="NCBI Taxonomy" id="80966"/>
    <lineage>
        <taxon>Eukaryota</taxon>
        <taxon>Metazoa</taxon>
        <taxon>Chordata</taxon>
        <taxon>Craniata</taxon>
        <taxon>Vertebrata</taxon>
        <taxon>Euteleostomi</taxon>
        <taxon>Actinopterygii</taxon>
        <taxon>Neopterygii</taxon>
        <taxon>Teleostei</taxon>
        <taxon>Neoteleostei</taxon>
        <taxon>Acanthomorphata</taxon>
        <taxon>Ovalentaria</taxon>
        <taxon>Pomacentridae</taxon>
        <taxon>Acanthochromis</taxon>
    </lineage>
</organism>
<dbReference type="Proteomes" id="UP000257200">
    <property type="component" value="Unplaced"/>
</dbReference>
<evidence type="ECO:0000313" key="3">
    <source>
        <dbReference type="Ensembl" id="ENSAPOP00000004324.1"/>
    </source>
</evidence>
<keyword evidence="4" id="KW-1185">Reference proteome</keyword>
<dbReference type="Pfam" id="PF00811">
    <property type="entry name" value="Ependymin"/>
    <property type="match status" value="1"/>
</dbReference>
<dbReference type="GO" id="GO:0007160">
    <property type="term" value="P:cell-matrix adhesion"/>
    <property type="evidence" value="ECO:0007669"/>
    <property type="project" value="InterPro"/>
</dbReference>
<feature type="chain" id="PRO_5018698753" evidence="2">
    <location>
        <begin position="20"/>
        <end position="207"/>
    </location>
</feature>
<reference evidence="3" key="2">
    <citation type="submission" date="2025-09" db="UniProtKB">
        <authorList>
            <consortium name="Ensembl"/>
        </authorList>
    </citation>
    <scope>IDENTIFICATION</scope>
</reference>
<dbReference type="SMART" id="SM00026">
    <property type="entry name" value="EPEND"/>
    <property type="match status" value="1"/>
</dbReference>
<evidence type="ECO:0000256" key="2">
    <source>
        <dbReference type="SAM" id="SignalP"/>
    </source>
</evidence>